<keyword evidence="13" id="KW-0269">Exonuclease</keyword>
<dbReference type="PANTHER" id="PTHR12121:SF100">
    <property type="entry name" value="POLY(A)-SPECIFIC RIBONUCLEASE"/>
    <property type="match status" value="1"/>
</dbReference>
<dbReference type="Gene3D" id="3.60.10.10">
    <property type="entry name" value="Endonuclease/exonuclease/phosphatase"/>
    <property type="match status" value="1"/>
</dbReference>
<protein>
    <recommendedName>
        <fullName evidence="19">CCR4-Not complex 3'-5'-exoribonuclease subunit Ccr4</fullName>
        <ecNumber evidence="6">3.1.13.4</ecNumber>
    </recommendedName>
    <alternativeName>
        <fullName evidence="20">Carbon catabolite repressor protein 4</fullName>
    </alternativeName>
    <alternativeName>
        <fullName evidence="21">Cytoplasmic deadenylase</fullName>
    </alternativeName>
    <alternativeName>
        <fullName evidence="22">Glucose-repressible alcohol dehydrogenase transcriptional effector</fullName>
    </alternativeName>
</protein>
<evidence type="ECO:0000256" key="16">
    <source>
        <dbReference type="ARBA" id="ARBA00023015"/>
    </source>
</evidence>
<comment type="catalytic activity">
    <reaction evidence="1">
        <text>Exonucleolytic cleavage of poly(A) to 5'-AMP.</text>
        <dbReference type="EC" id="3.1.13.4"/>
    </reaction>
</comment>
<comment type="similarity">
    <text evidence="5">Belongs to the CCR4/nocturin family.</text>
</comment>
<feature type="compositionally biased region" description="Low complexity" evidence="23">
    <location>
        <begin position="466"/>
        <end position="480"/>
    </location>
</feature>
<evidence type="ECO:0000256" key="3">
    <source>
        <dbReference type="ARBA" id="ARBA00004123"/>
    </source>
</evidence>
<evidence type="ECO:0000256" key="11">
    <source>
        <dbReference type="ARBA" id="ARBA00022737"/>
    </source>
</evidence>
<evidence type="ECO:0000256" key="17">
    <source>
        <dbReference type="ARBA" id="ARBA00023163"/>
    </source>
</evidence>
<keyword evidence="15" id="KW-0694">RNA-binding</keyword>
<evidence type="ECO:0000256" key="5">
    <source>
        <dbReference type="ARBA" id="ARBA00010774"/>
    </source>
</evidence>
<evidence type="ECO:0000256" key="13">
    <source>
        <dbReference type="ARBA" id="ARBA00022839"/>
    </source>
</evidence>
<feature type="compositionally biased region" description="Polar residues" evidence="23">
    <location>
        <begin position="579"/>
        <end position="592"/>
    </location>
</feature>
<keyword evidence="14" id="KW-0460">Magnesium</keyword>
<keyword evidence="18" id="KW-0539">Nucleus</keyword>
<dbReference type="EC" id="3.1.13.4" evidence="6"/>
<dbReference type="Pfam" id="PF03372">
    <property type="entry name" value="Exo_endo_phos"/>
    <property type="match status" value="1"/>
</dbReference>
<dbReference type="InterPro" id="IPR036691">
    <property type="entry name" value="Endo/exonu/phosph_ase_sf"/>
</dbReference>
<evidence type="ECO:0000256" key="10">
    <source>
        <dbReference type="ARBA" id="ARBA00022723"/>
    </source>
</evidence>
<keyword evidence="11" id="KW-0677">Repeat</keyword>
<evidence type="ECO:0000256" key="23">
    <source>
        <dbReference type="SAM" id="MobiDB-lite"/>
    </source>
</evidence>
<dbReference type="EMBL" id="CP110422">
    <property type="protein sequence ID" value="WAQ82250.1"/>
    <property type="molecule type" value="Genomic_DNA"/>
</dbReference>
<evidence type="ECO:0000256" key="1">
    <source>
        <dbReference type="ARBA" id="ARBA00001663"/>
    </source>
</evidence>
<evidence type="ECO:0000256" key="21">
    <source>
        <dbReference type="ARBA" id="ARBA00031469"/>
    </source>
</evidence>
<dbReference type="RefSeq" id="XP_053017805.1">
    <property type="nucleotide sequence ID" value="XM_053166599.1"/>
</dbReference>
<evidence type="ECO:0000256" key="7">
    <source>
        <dbReference type="ARBA" id="ARBA00022490"/>
    </source>
</evidence>
<dbReference type="SMART" id="SM00369">
    <property type="entry name" value="LRR_TYP"/>
    <property type="match status" value="2"/>
</dbReference>
<evidence type="ECO:0000256" key="12">
    <source>
        <dbReference type="ARBA" id="ARBA00022801"/>
    </source>
</evidence>
<dbReference type="Pfam" id="PF13855">
    <property type="entry name" value="LRR_8"/>
    <property type="match status" value="1"/>
</dbReference>
<keyword evidence="17" id="KW-0804">Transcription</keyword>
<feature type="compositionally biased region" description="Basic and acidic residues" evidence="23">
    <location>
        <begin position="197"/>
        <end position="208"/>
    </location>
</feature>
<comment type="cofactor">
    <cofactor evidence="2">
        <name>Mg(2+)</name>
        <dbReference type="ChEBI" id="CHEBI:18420"/>
    </cofactor>
</comment>
<dbReference type="InterPro" id="IPR005135">
    <property type="entry name" value="Endo/exonuclease/phosphatase"/>
</dbReference>
<organism evidence="25 26">
    <name type="scientific">Puccinia triticina</name>
    <dbReference type="NCBI Taxonomy" id="208348"/>
    <lineage>
        <taxon>Eukaryota</taxon>
        <taxon>Fungi</taxon>
        <taxon>Dikarya</taxon>
        <taxon>Basidiomycota</taxon>
        <taxon>Pucciniomycotina</taxon>
        <taxon>Pucciniomycetes</taxon>
        <taxon>Pucciniales</taxon>
        <taxon>Pucciniaceae</taxon>
        <taxon>Puccinia</taxon>
    </lineage>
</organism>
<dbReference type="GeneID" id="77807494"/>
<dbReference type="InterPro" id="IPR032675">
    <property type="entry name" value="LRR_dom_sf"/>
</dbReference>
<accession>A0ABY7CEI4</accession>
<feature type="domain" description="Endonuclease/exonuclease/phosphatase" evidence="24">
    <location>
        <begin position="824"/>
        <end position="1148"/>
    </location>
</feature>
<feature type="region of interest" description="Disordered" evidence="23">
    <location>
        <begin position="1"/>
        <end position="83"/>
    </location>
</feature>
<gene>
    <name evidence="25" type="ORF">PtA15_2A567</name>
</gene>
<proteinExistence type="inferred from homology"/>
<comment type="subcellular location">
    <subcellularLocation>
        <location evidence="4">Cytoplasm</location>
    </subcellularLocation>
    <subcellularLocation>
        <location evidence="3">Nucleus</location>
    </subcellularLocation>
</comment>
<evidence type="ECO:0000259" key="24">
    <source>
        <dbReference type="Pfam" id="PF03372"/>
    </source>
</evidence>
<name>A0ABY7CEI4_9BASI</name>
<feature type="compositionally biased region" description="Low complexity" evidence="23">
    <location>
        <begin position="38"/>
        <end position="48"/>
    </location>
</feature>
<evidence type="ECO:0000256" key="6">
    <source>
        <dbReference type="ARBA" id="ARBA00012161"/>
    </source>
</evidence>
<dbReference type="PANTHER" id="PTHR12121">
    <property type="entry name" value="CARBON CATABOLITE REPRESSOR PROTEIN 4"/>
    <property type="match status" value="1"/>
</dbReference>
<evidence type="ECO:0000313" key="25">
    <source>
        <dbReference type="EMBL" id="WAQ82250.1"/>
    </source>
</evidence>
<feature type="compositionally biased region" description="Low complexity" evidence="23">
    <location>
        <begin position="523"/>
        <end position="541"/>
    </location>
</feature>
<keyword evidence="9" id="KW-0540">Nuclease</keyword>
<evidence type="ECO:0000256" key="9">
    <source>
        <dbReference type="ARBA" id="ARBA00022722"/>
    </source>
</evidence>
<evidence type="ECO:0000256" key="8">
    <source>
        <dbReference type="ARBA" id="ARBA00022614"/>
    </source>
</evidence>
<keyword evidence="7" id="KW-0963">Cytoplasm</keyword>
<keyword evidence="12" id="KW-0378">Hydrolase</keyword>
<evidence type="ECO:0000256" key="20">
    <source>
        <dbReference type="ARBA" id="ARBA00030493"/>
    </source>
</evidence>
<evidence type="ECO:0000256" key="14">
    <source>
        <dbReference type="ARBA" id="ARBA00022842"/>
    </source>
</evidence>
<feature type="region of interest" description="Disordered" evidence="23">
    <location>
        <begin position="462"/>
        <end position="549"/>
    </location>
</feature>
<evidence type="ECO:0000313" key="26">
    <source>
        <dbReference type="Proteomes" id="UP001164743"/>
    </source>
</evidence>
<keyword evidence="26" id="KW-1185">Reference proteome</keyword>
<evidence type="ECO:0000256" key="18">
    <source>
        <dbReference type="ARBA" id="ARBA00023242"/>
    </source>
</evidence>
<feature type="region of interest" description="Disordered" evidence="23">
    <location>
        <begin position="562"/>
        <end position="648"/>
    </location>
</feature>
<keyword evidence="8" id="KW-0433">Leucine-rich repeat</keyword>
<dbReference type="InterPro" id="IPR003591">
    <property type="entry name" value="Leu-rich_rpt_typical-subtyp"/>
</dbReference>
<dbReference type="SUPFAM" id="SSF56219">
    <property type="entry name" value="DNase I-like"/>
    <property type="match status" value="1"/>
</dbReference>
<evidence type="ECO:0000256" key="2">
    <source>
        <dbReference type="ARBA" id="ARBA00001946"/>
    </source>
</evidence>
<dbReference type="Gene3D" id="3.80.10.10">
    <property type="entry name" value="Ribonuclease Inhibitor"/>
    <property type="match status" value="1"/>
</dbReference>
<keyword evidence="16" id="KW-0805">Transcription regulation</keyword>
<sequence length="1156" mass="128594">MSKEDQQPSASRPGRQHTHRASMASISSDAPPGYSDEPSSSSAAACAQPAPPPAPKPAKAGEGRSPADLEVGPPPDDALPPDFSVYQASYTSDKLGNITSHDPHLNTDGEALCRFILLHISSPPELIVKLSGTHEDLRTETTTEYVNGRTEYRTREQRQTVTDFSFTMQAASEPALDHGVRRLYIVGDGEVVGRGGQRRERGRWENGKDLGLLSPAGAGGEEGAALPGRGRTGVGFRERRKADRIADETKRLGYPPFVPSWMFPRDAFSCEPSRPPDHLLGPDWREKCSSYLDSVVRRGYYRYQKPGREASAQVERELRQWCDDYCASTKYLKELRVEKAVFGWNLALLEEELLKLLNSTPHLSSTHFSVDFYTTSSEIIVRPVNMLSKLFSLSGLTKFLLTISLVYPLLWLVRFLILGAEYDVVRVGYPLVCWHEAGDSLEGQLAGRSELDWFADHHGRISRASQNQQQQQHPQQSIYQPGSHPPYLSSPAPGHPPNPNSLASLHQPITQQPQPSTLPTPLTPSWAKQVQHAQISRASSAAHHHARAAQLQIRGQASAALTITDPNRPPKPVILHHNPASTTNTNQGPSSKYSDHPDPLRHQTSDPTHPSSPSDTSLTSSTATANAHNDPAGPLTPSAQPSRSPANTAWTTVDMGGLKLKSLSEALFSYHFLTTLYIPHNSLTSLSPSIAQLSSLTILDVSSNKLTALPPELGMITTLQHLFVFDNHLTSLPPELGSLHQLEELGVEGNPLTDSLLSTIQKEGTASLVAYLRDSCPVPLPPSERDWITIDADLASSSHNDHHHHHHHHHHGYSPPPETFTTMCYNILCERYATDRMYGYTPSWALNWEYRKDLILQELMQYGADIICLQEVDVEQYEDFFVQSLKDQGYEGVFYPKSRARTMGSEERRHVDGCATFFKTSMFQLIERECVEFNQIPMRSESHKTEDMFNRVMTKDNIAVIALLEHRQSGTRQIVANVHIHWDPEFRDVKLIQTAMLMDQISEISSRFARLPKRTTLSNNYRVAPSYADGSQIPTIICGDFNSIPQSGVYDYLSTGLIPPSHPDFCRNNYGPYTQYGIKHALKLKSAYSNLDSKELPFTNYTPGFKGVIDYIWYSTESLQVIGLLGKIDDGYLKKVVGFPNAHFASDHVPVKPVAS</sequence>
<feature type="region of interest" description="Disordered" evidence="23">
    <location>
        <begin position="195"/>
        <end position="233"/>
    </location>
</feature>
<feature type="compositionally biased region" description="Basic and acidic residues" evidence="23">
    <location>
        <begin position="593"/>
        <end position="604"/>
    </location>
</feature>
<evidence type="ECO:0000256" key="4">
    <source>
        <dbReference type="ARBA" id="ARBA00004496"/>
    </source>
</evidence>
<dbReference type="SUPFAM" id="SSF52058">
    <property type="entry name" value="L domain-like"/>
    <property type="match status" value="1"/>
</dbReference>
<dbReference type="InterPro" id="IPR050410">
    <property type="entry name" value="CCR4/nocturin_mRNA_transcr"/>
</dbReference>
<evidence type="ECO:0000256" key="15">
    <source>
        <dbReference type="ARBA" id="ARBA00022884"/>
    </source>
</evidence>
<dbReference type="CDD" id="cd09097">
    <property type="entry name" value="Deadenylase_CCR4"/>
    <property type="match status" value="1"/>
</dbReference>
<evidence type="ECO:0000256" key="19">
    <source>
        <dbReference type="ARBA" id="ARBA00023475"/>
    </source>
</evidence>
<dbReference type="Proteomes" id="UP001164743">
    <property type="component" value="Chromosome 2A"/>
</dbReference>
<evidence type="ECO:0000256" key="22">
    <source>
        <dbReference type="ARBA" id="ARBA00033317"/>
    </source>
</evidence>
<feature type="compositionally biased region" description="Low complexity" evidence="23">
    <location>
        <begin position="605"/>
        <end position="630"/>
    </location>
</feature>
<keyword evidence="10" id="KW-0479">Metal-binding</keyword>
<dbReference type="InterPro" id="IPR001611">
    <property type="entry name" value="Leu-rich_rpt"/>
</dbReference>
<feature type="compositionally biased region" description="Polar residues" evidence="23">
    <location>
        <begin position="637"/>
        <end position="648"/>
    </location>
</feature>
<reference evidence="25" key="1">
    <citation type="submission" date="2022-10" db="EMBL/GenBank/DDBJ databases">
        <title>Puccinia triticina Genome sequencing and assembly.</title>
        <authorList>
            <person name="Li C."/>
        </authorList>
    </citation>
    <scope>NUCLEOTIDE SEQUENCE</scope>
    <source>
        <strain evidence="25">Pt15</strain>
    </source>
</reference>